<protein>
    <submittedName>
        <fullName evidence="1">Helix-turn-helix transcriptional regulator</fullName>
    </submittedName>
</protein>
<name>A0A5C1YPE8_9PROT</name>
<dbReference type="OrthoDB" id="9792157at2"/>
<organism evidence="1 2">
    <name type="scientific">Acetobacter vaccinii</name>
    <dbReference type="NCBI Taxonomy" id="2592655"/>
    <lineage>
        <taxon>Bacteria</taxon>
        <taxon>Pseudomonadati</taxon>
        <taxon>Pseudomonadota</taxon>
        <taxon>Alphaproteobacteria</taxon>
        <taxon>Acetobacterales</taxon>
        <taxon>Acetobacteraceae</taxon>
        <taxon>Acetobacter</taxon>
    </lineage>
</organism>
<reference evidence="1 2" key="1">
    <citation type="submission" date="2019-09" db="EMBL/GenBank/DDBJ databases">
        <title>Genome sequencing of strain KACC 21233.</title>
        <authorList>
            <person name="Heo J."/>
            <person name="Kim S.-J."/>
            <person name="Kim J.-S."/>
            <person name="Hong S.-B."/>
            <person name="Kwon S.-W."/>
        </authorList>
    </citation>
    <scope>NUCLEOTIDE SEQUENCE [LARGE SCALE GENOMIC DNA]</scope>
    <source>
        <strain evidence="1 2">KACC 21233</strain>
    </source>
</reference>
<sequence length="218" mass="22595">MITPEDVWSRLDSLAREQGLTPSGLAKAAGLDATTFNPSRRAGLDGALRWPSMGSLLRALDVLGVHLATFAAQLPGGVSPLIPQAEGVSPSPLLPSLPLSHLGQAGLFDKGGCPTGAAWEDVEAPFGFTAPAYVVRIDTACLEPVLREGASAVVLPVLEARARDRVLLLQPGQEAVAGVLLAGAPPRLAPLSAAAGGVPLLWNTAENVWLHRIVMTTL</sequence>
<keyword evidence="2" id="KW-1185">Reference proteome</keyword>
<evidence type="ECO:0000313" key="2">
    <source>
        <dbReference type="Proteomes" id="UP000324536"/>
    </source>
</evidence>
<proteinExistence type="predicted"/>
<dbReference type="AlphaFoldDB" id="A0A5C1YPE8"/>
<dbReference type="Proteomes" id="UP000324536">
    <property type="component" value="Chromosome"/>
</dbReference>
<dbReference type="RefSeq" id="WP_149278103.1">
    <property type="nucleotide sequence ID" value="NZ_CP043506.1"/>
</dbReference>
<dbReference type="EMBL" id="CP043506">
    <property type="protein sequence ID" value="QEO16662.1"/>
    <property type="molecule type" value="Genomic_DNA"/>
</dbReference>
<dbReference type="KEGG" id="acek:FLP30_01935"/>
<gene>
    <name evidence="1" type="ORF">FLP30_01935</name>
</gene>
<accession>A0A5C1YPE8</accession>
<evidence type="ECO:0000313" key="1">
    <source>
        <dbReference type="EMBL" id="QEO16662.1"/>
    </source>
</evidence>